<reference evidence="5 6" key="1">
    <citation type="submission" date="2020-05" db="EMBL/GenBank/DDBJ databases">
        <title>Genomic Encyclopedia of Type Strains, Phase IV (KMG-V): Genome sequencing to study the core and pangenomes of soil and plant-associated prokaryotes.</title>
        <authorList>
            <person name="Whitman W."/>
        </authorList>
    </citation>
    <scope>NUCLEOTIDE SEQUENCE [LARGE SCALE GENOMIC DNA]</scope>
    <source>
        <strain evidence="5 6">C29</strain>
    </source>
</reference>
<feature type="domain" description="Sulphur oxidation protein SoxZ" evidence="3">
    <location>
        <begin position="193"/>
        <end position="282"/>
    </location>
</feature>
<dbReference type="InterPro" id="IPR032711">
    <property type="entry name" value="SoxY"/>
</dbReference>
<dbReference type="InterPro" id="IPR014756">
    <property type="entry name" value="Ig_E-set"/>
</dbReference>
<evidence type="ECO:0000313" key="5">
    <source>
        <dbReference type="EMBL" id="NRT55138.1"/>
    </source>
</evidence>
<keyword evidence="2" id="KW-0732">Signal</keyword>
<dbReference type="Proteomes" id="UP001516061">
    <property type="component" value="Unassembled WGS sequence"/>
</dbReference>
<dbReference type="InterPro" id="IPR030831">
    <property type="entry name" value="Fuse-rel_SoxYZ"/>
</dbReference>
<dbReference type="Gene3D" id="2.60.40.10">
    <property type="entry name" value="Immunoglobulins"/>
    <property type="match status" value="1"/>
</dbReference>
<evidence type="ECO:0000313" key="6">
    <source>
        <dbReference type="Proteomes" id="UP001516061"/>
    </source>
</evidence>
<feature type="region of interest" description="Disordered" evidence="1">
    <location>
        <begin position="274"/>
        <end position="294"/>
    </location>
</feature>
<evidence type="ECO:0000256" key="1">
    <source>
        <dbReference type="SAM" id="MobiDB-lite"/>
    </source>
</evidence>
<protein>
    <submittedName>
        <fullName evidence="5">Sulfur-oxidizing protein SoxY</fullName>
    </submittedName>
</protein>
<feature type="compositionally biased region" description="Basic and acidic residues" evidence="1">
    <location>
        <begin position="274"/>
        <end position="283"/>
    </location>
</feature>
<feature type="domain" description="Ig-like SoxY" evidence="4">
    <location>
        <begin position="58"/>
        <end position="169"/>
    </location>
</feature>
<feature type="signal peptide" evidence="2">
    <location>
        <begin position="1"/>
        <end position="27"/>
    </location>
</feature>
<dbReference type="SUPFAM" id="SSF81296">
    <property type="entry name" value="E set domains"/>
    <property type="match status" value="1"/>
</dbReference>
<feature type="chain" id="PRO_5046285526" evidence="2">
    <location>
        <begin position="28"/>
        <end position="294"/>
    </location>
</feature>
<dbReference type="NCBIfam" id="TIGR04557">
    <property type="entry name" value="fuse_rel_SoxYZ"/>
    <property type="match status" value="1"/>
</dbReference>
<dbReference type="Gene3D" id="2.60.40.2470">
    <property type="entry name" value="SoxY domain"/>
    <property type="match status" value="1"/>
</dbReference>
<dbReference type="InterPro" id="IPR014880">
    <property type="entry name" value="SoxZ_dom"/>
</dbReference>
<dbReference type="Pfam" id="PF08770">
    <property type="entry name" value="SoxZ"/>
    <property type="match status" value="1"/>
</dbReference>
<evidence type="ECO:0000259" key="4">
    <source>
        <dbReference type="Pfam" id="PF13501"/>
    </source>
</evidence>
<dbReference type="InterPro" id="IPR038162">
    <property type="entry name" value="SoxY_sf"/>
</dbReference>
<dbReference type="EMBL" id="JABSNM010000003">
    <property type="protein sequence ID" value="NRT55138.1"/>
    <property type="molecule type" value="Genomic_DNA"/>
</dbReference>
<name>A0ABX2FYP4_9BURK</name>
<organism evidence="5 6">
    <name type="scientific">Sphaerotilus uruguayifluvii</name>
    <dbReference type="NCBI Taxonomy" id="2735897"/>
    <lineage>
        <taxon>Bacteria</taxon>
        <taxon>Pseudomonadati</taxon>
        <taxon>Pseudomonadota</taxon>
        <taxon>Betaproteobacteria</taxon>
        <taxon>Burkholderiales</taxon>
        <taxon>Sphaerotilaceae</taxon>
        <taxon>Sphaerotilus</taxon>
    </lineage>
</organism>
<accession>A0ABX2FYP4</accession>
<evidence type="ECO:0000259" key="3">
    <source>
        <dbReference type="Pfam" id="PF08770"/>
    </source>
</evidence>
<proteinExistence type="predicted"/>
<gene>
    <name evidence="5" type="ORF">HNQ01_000848</name>
</gene>
<sequence length="294" mass="32330">MNPKRRHLSLLAAAWAAPLLAPRRTWAADSPIGTPGTPGLPGPVGHGDGSPQWTLLRRRLFGEREILVGEASRVRLIVPLRAAFGASVPVRIVSRQAPGASPRVRRAWLLVDRNPSPLAATIDFGEDIGPADLETRLRVDEYGHIRVVHELDDGSLHADSRYVKVSGGCSAPPNRDTPELIGRTTLRLPEGLNPGRPTPLELTVLHPNDTGFEMNQRTLLYVPAHFVRRLRLQLGGRLLLEAETDFSISENPHWRLSFLPRERAEVLSAEIEDSREQHFHARLDPAGGRDGGGS</sequence>
<comment type="caution">
    <text evidence="5">The sequence shown here is derived from an EMBL/GenBank/DDBJ whole genome shotgun (WGS) entry which is preliminary data.</text>
</comment>
<dbReference type="RefSeq" id="WP_173804131.1">
    <property type="nucleotide sequence ID" value="NZ_JABSNM010000003.1"/>
</dbReference>
<feature type="region of interest" description="Disordered" evidence="1">
    <location>
        <begin position="28"/>
        <end position="48"/>
    </location>
</feature>
<dbReference type="Pfam" id="PF13501">
    <property type="entry name" value="SoxY"/>
    <property type="match status" value="1"/>
</dbReference>
<dbReference type="InterPro" id="IPR013783">
    <property type="entry name" value="Ig-like_fold"/>
</dbReference>
<keyword evidence="6" id="KW-1185">Reference proteome</keyword>
<evidence type="ECO:0000256" key="2">
    <source>
        <dbReference type="SAM" id="SignalP"/>
    </source>
</evidence>